<dbReference type="InterPro" id="IPR014710">
    <property type="entry name" value="RmlC-like_jellyroll"/>
</dbReference>
<name>A0AAW0JCD5_QUESU</name>
<feature type="non-terminal residue" evidence="1">
    <location>
        <position position="103"/>
    </location>
</feature>
<evidence type="ECO:0000313" key="2">
    <source>
        <dbReference type="Proteomes" id="UP000237347"/>
    </source>
</evidence>
<dbReference type="Gene3D" id="2.60.120.10">
    <property type="entry name" value="Jelly Rolls"/>
    <property type="match status" value="1"/>
</dbReference>
<evidence type="ECO:0000313" key="1">
    <source>
        <dbReference type="EMBL" id="KAK7823931.1"/>
    </source>
</evidence>
<keyword evidence="2" id="KW-1185">Reference proteome</keyword>
<dbReference type="EMBL" id="PKMF04000619">
    <property type="protein sequence ID" value="KAK7823931.1"/>
    <property type="molecule type" value="Genomic_DNA"/>
</dbReference>
<protein>
    <submittedName>
        <fullName evidence="1">Uncharacterized protein</fullName>
    </submittedName>
</protein>
<dbReference type="Proteomes" id="UP000237347">
    <property type="component" value="Unassembled WGS sequence"/>
</dbReference>
<dbReference type="AlphaFoldDB" id="A0AAW0JCD5"/>
<gene>
    <name evidence="1" type="ORF">CFP56_034998</name>
</gene>
<organism evidence="1 2">
    <name type="scientific">Quercus suber</name>
    <name type="common">Cork oak</name>
    <dbReference type="NCBI Taxonomy" id="58331"/>
    <lineage>
        <taxon>Eukaryota</taxon>
        <taxon>Viridiplantae</taxon>
        <taxon>Streptophyta</taxon>
        <taxon>Embryophyta</taxon>
        <taxon>Tracheophyta</taxon>
        <taxon>Spermatophyta</taxon>
        <taxon>Magnoliopsida</taxon>
        <taxon>eudicotyledons</taxon>
        <taxon>Gunneridae</taxon>
        <taxon>Pentapetalae</taxon>
        <taxon>rosids</taxon>
        <taxon>fabids</taxon>
        <taxon>Fagales</taxon>
        <taxon>Fagaceae</taxon>
        <taxon>Quercus</taxon>
    </lineage>
</organism>
<sequence length="103" mass="11664">MTTSLRLSQSLFLTLTTKPTCLTRTLDTSTLQENQKMNFSYKVQAHEDKDKDTSSNKANVVTSITGISNRTSGFRTEDLAEVFDVDEDTTRNLQGLQEDRRNI</sequence>
<reference evidence="1 2" key="1">
    <citation type="journal article" date="2018" name="Sci. Data">
        <title>The draft genome sequence of cork oak.</title>
        <authorList>
            <person name="Ramos A.M."/>
            <person name="Usie A."/>
            <person name="Barbosa P."/>
            <person name="Barros P.M."/>
            <person name="Capote T."/>
            <person name="Chaves I."/>
            <person name="Simoes F."/>
            <person name="Abreu I."/>
            <person name="Carrasquinho I."/>
            <person name="Faro C."/>
            <person name="Guimaraes J.B."/>
            <person name="Mendonca D."/>
            <person name="Nobrega F."/>
            <person name="Rodrigues L."/>
            <person name="Saibo N.J.M."/>
            <person name="Varela M.C."/>
            <person name="Egas C."/>
            <person name="Matos J."/>
            <person name="Miguel C.M."/>
            <person name="Oliveira M.M."/>
            <person name="Ricardo C.P."/>
            <person name="Goncalves S."/>
        </authorList>
    </citation>
    <scope>NUCLEOTIDE SEQUENCE [LARGE SCALE GENOMIC DNA]</scope>
    <source>
        <strain evidence="2">cv. HL8</strain>
    </source>
</reference>
<proteinExistence type="predicted"/>
<accession>A0AAW0JCD5</accession>
<comment type="caution">
    <text evidence="1">The sequence shown here is derived from an EMBL/GenBank/DDBJ whole genome shotgun (WGS) entry which is preliminary data.</text>
</comment>